<dbReference type="EnsemblPlants" id="PNT70437">
    <property type="protein sequence ID" value="PNT70437"/>
    <property type="gene ID" value="BRADI_2g11814v3"/>
</dbReference>
<reference evidence="2" key="3">
    <citation type="submission" date="2018-08" db="UniProtKB">
        <authorList>
            <consortium name="EnsemblPlants"/>
        </authorList>
    </citation>
    <scope>IDENTIFICATION</scope>
    <source>
        <strain evidence="2">cv. Bd21</strain>
    </source>
</reference>
<organism evidence="1">
    <name type="scientific">Brachypodium distachyon</name>
    <name type="common">Purple false brome</name>
    <name type="synonym">Trachynia distachya</name>
    <dbReference type="NCBI Taxonomy" id="15368"/>
    <lineage>
        <taxon>Eukaryota</taxon>
        <taxon>Viridiplantae</taxon>
        <taxon>Streptophyta</taxon>
        <taxon>Embryophyta</taxon>
        <taxon>Tracheophyta</taxon>
        <taxon>Spermatophyta</taxon>
        <taxon>Magnoliopsida</taxon>
        <taxon>Liliopsida</taxon>
        <taxon>Poales</taxon>
        <taxon>Poaceae</taxon>
        <taxon>BOP clade</taxon>
        <taxon>Pooideae</taxon>
        <taxon>Stipodae</taxon>
        <taxon>Brachypodieae</taxon>
        <taxon>Brachypodium</taxon>
    </lineage>
</organism>
<dbReference type="STRING" id="15368.A0A2K2D832"/>
<dbReference type="AlphaFoldDB" id="A0A2K2D832"/>
<evidence type="ECO:0000313" key="1">
    <source>
        <dbReference type="EMBL" id="PNT70437.1"/>
    </source>
</evidence>
<dbReference type="Proteomes" id="UP000008810">
    <property type="component" value="Chromosome 2"/>
</dbReference>
<evidence type="ECO:0000313" key="3">
    <source>
        <dbReference type="Proteomes" id="UP000008810"/>
    </source>
</evidence>
<evidence type="ECO:0000313" key="2">
    <source>
        <dbReference type="EnsemblPlants" id="PNT70437"/>
    </source>
</evidence>
<name>A0A2K2D832_BRADI</name>
<sequence>MLQSHVIQGFWLGLRCDFCNKHFPKHDIAIVLEDEDGHNYDTKNLEEESSNDVKSKEDPKVTRVRSKIVHSDINNLVCESIDGITFSESDIDFDDVASFSNVNIAAGSLVID</sequence>
<dbReference type="OrthoDB" id="1909330at2759"/>
<dbReference type="InParanoid" id="A0A2K2D832"/>
<dbReference type="EMBL" id="CM000881">
    <property type="protein sequence ID" value="PNT70437.1"/>
    <property type="molecule type" value="Genomic_DNA"/>
</dbReference>
<protein>
    <submittedName>
        <fullName evidence="1 2">Uncharacterized protein</fullName>
    </submittedName>
</protein>
<keyword evidence="3" id="KW-1185">Reference proteome</keyword>
<dbReference type="Gramene" id="PNT70437">
    <property type="protein sequence ID" value="PNT70437"/>
    <property type="gene ID" value="BRADI_2g11814v3"/>
</dbReference>
<gene>
    <name evidence="1" type="ORF">BRADI_2g11814v3</name>
</gene>
<accession>A0A2K2D832</accession>
<reference evidence="1 2" key="1">
    <citation type="journal article" date="2010" name="Nature">
        <title>Genome sequencing and analysis of the model grass Brachypodium distachyon.</title>
        <authorList>
            <consortium name="International Brachypodium Initiative"/>
        </authorList>
    </citation>
    <scope>NUCLEOTIDE SEQUENCE [LARGE SCALE GENOMIC DNA]</scope>
    <source>
        <strain evidence="1 2">Bd21</strain>
    </source>
</reference>
<reference evidence="1" key="2">
    <citation type="submission" date="2017-06" db="EMBL/GenBank/DDBJ databases">
        <title>WGS assembly of Brachypodium distachyon.</title>
        <authorList>
            <consortium name="The International Brachypodium Initiative"/>
            <person name="Lucas S."/>
            <person name="Harmon-Smith M."/>
            <person name="Lail K."/>
            <person name="Tice H."/>
            <person name="Grimwood J."/>
            <person name="Bruce D."/>
            <person name="Barry K."/>
            <person name="Shu S."/>
            <person name="Lindquist E."/>
            <person name="Wang M."/>
            <person name="Pitluck S."/>
            <person name="Vogel J.P."/>
            <person name="Garvin D.F."/>
            <person name="Mockler T.C."/>
            <person name="Schmutz J."/>
            <person name="Rokhsar D."/>
            <person name="Bevan M.W."/>
        </authorList>
    </citation>
    <scope>NUCLEOTIDE SEQUENCE</scope>
    <source>
        <strain evidence="1">Bd21</strain>
    </source>
</reference>
<proteinExistence type="predicted"/>